<evidence type="ECO:0008006" key="4">
    <source>
        <dbReference type="Google" id="ProtNLM"/>
    </source>
</evidence>
<feature type="compositionally biased region" description="Basic residues" evidence="1">
    <location>
        <begin position="47"/>
        <end position="60"/>
    </location>
</feature>
<dbReference type="Pfam" id="PF01904">
    <property type="entry name" value="DUF72"/>
    <property type="match status" value="1"/>
</dbReference>
<sequence length="360" mass="42823">MTISRFHDLAKVLSQHGKFAFEFRDSSWFCNEIYQIMKKFNSKLIKRKSSTSPKTRKRNSSKTTTQIERKNEQDLRPRLFSLNSPIRCGTSGYSYKSWHMGPTYQNYYPDKNEFNYYCGEFDTVEINSTFYHIPLDSAFKTWANKVPRSSFLYTIKANKFFTHMKKLNIDEIWIDRWEQFWNKCLLLQSHLGPILFQFPPGFKKTPMTISRFHDLAKVLSQHGKFAFEFRDSSWFCNEIYQIMKKYNWCLCVIDCENSKKWCGDLPNGIIPSNINDHKTCDWGVYYRFHGPKGQYRGVYGEKRMREIAENTTKYFLNNTNDNSIQLFFYFNNTDSDSPPAAIQDCRYLVQAFKDLKIMID</sequence>
<gene>
    <name evidence="2" type="ORF">ZHD862_LOCUS21524</name>
</gene>
<dbReference type="SUPFAM" id="SSF117396">
    <property type="entry name" value="TM1631-like"/>
    <property type="match status" value="1"/>
</dbReference>
<name>A0A814UMM9_9BILA</name>
<evidence type="ECO:0000313" key="3">
    <source>
        <dbReference type="Proteomes" id="UP000663864"/>
    </source>
</evidence>
<feature type="region of interest" description="Disordered" evidence="1">
    <location>
        <begin position="47"/>
        <end position="69"/>
    </location>
</feature>
<proteinExistence type="predicted"/>
<comment type="caution">
    <text evidence="2">The sequence shown here is derived from an EMBL/GenBank/DDBJ whole genome shotgun (WGS) entry which is preliminary data.</text>
</comment>
<evidence type="ECO:0000256" key="1">
    <source>
        <dbReference type="SAM" id="MobiDB-lite"/>
    </source>
</evidence>
<dbReference type="Gene3D" id="3.20.20.410">
    <property type="entry name" value="Protein of unknown function UPF0759"/>
    <property type="match status" value="1"/>
</dbReference>
<dbReference type="InterPro" id="IPR002763">
    <property type="entry name" value="DUF72"/>
</dbReference>
<reference evidence="2" key="1">
    <citation type="submission" date="2021-02" db="EMBL/GenBank/DDBJ databases">
        <authorList>
            <person name="Nowell W R."/>
        </authorList>
    </citation>
    <scope>NUCLEOTIDE SEQUENCE</scope>
</reference>
<dbReference type="Proteomes" id="UP000663864">
    <property type="component" value="Unassembled WGS sequence"/>
</dbReference>
<dbReference type="EMBL" id="CAJNOT010001285">
    <property type="protein sequence ID" value="CAF1176706.1"/>
    <property type="molecule type" value="Genomic_DNA"/>
</dbReference>
<dbReference type="PANTHER" id="PTHR30348:SF4">
    <property type="entry name" value="DUF72 DOMAIN-CONTAINING PROTEIN"/>
    <property type="match status" value="1"/>
</dbReference>
<organism evidence="2 3">
    <name type="scientific">Rotaria sordida</name>
    <dbReference type="NCBI Taxonomy" id="392033"/>
    <lineage>
        <taxon>Eukaryota</taxon>
        <taxon>Metazoa</taxon>
        <taxon>Spiralia</taxon>
        <taxon>Gnathifera</taxon>
        <taxon>Rotifera</taxon>
        <taxon>Eurotatoria</taxon>
        <taxon>Bdelloidea</taxon>
        <taxon>Philodinida</taxon>
        <taxon>Philodinidae</taxon>
        <taxon>Rotaria</taxon>
    </lineage>
</organism>
<dbReference type="AlphaFoldDB" id="A0A814UMM9"/>
<evidence type="ECO:0000313" key="2">
    <source>
        <dbReference type="EMBL" id="CAF1176706.1"/>
    </source>
</evidence>
<accession>A0A814UMM9</accession>
<protein>
    <recommendedName>
        <fullName evidence="4">DUF72 domain-containing protein</fullName>
    </recommendedName>
</protein>
<dbReference type="PANTHER" id="PTHR30348">
    <property type="entry name" value="UNCHARACTERIZED PROTEIN YECE"/>
    <property type="match status" value="1"/>
</dbReference>
<dbReference type="InterPro" id="IPR036520">
    <property type="entry name" value="UPF0759_sf"/>
</dbReference>